<evidence type="ECO:0000313" key="4">
    <source>
        <dbReference type="Proteomes" id="UP000729357"/>
    </source>
</evidence>
<reference evidence="3" key="2">
    <citation type="submission" date="2021-08" db="EMBL/GenBank/DDBJ databases">
        <authorList>
            <person name="Gostincar C."/>
            <person name="Sun X."/>
            <person name="Song Z."/>
            <person name="Gunde-Cimerman N."/>
        </authorList>
    </citation>
    <scope>NUCLEOTIDE SEQUENCE</scope>
    <source>
        <strain evidence="3">EXF-9298</strain>
    </source>
</reference>
<name>A0A9P8FZG0_AURME</name>
<evidence type="ECO:0000256" key="2">
    <source>
        <dbReference type="SAM" id="SignalP"/>
    </source>
</evidence>
<evidence type="ECO:0000256" key="1">
    <source>
        <dbReference type="SAM" id="MobiDB-lite"/>
    </source>
</evidence>
<evidence type="ECO:0000313" key="3">
    <source>
        <dbReference type="EMBL" id="KAG9987134.1"/>
    </source>
</evidence>
<proteinExistence type="predicted"/>
<protein>
    <recommendedName>
        <fullName evidence="5">Apple domain-containing protein</fullName>
    </recommendedName>
</protein>
<comment type="caution">
    <text evidence="3">The sequence shown here is derived from an EMBL/GenBank/DDBJ whole genome shotgun (WGS) entry which is preliminary data.</text>
</comment>
<keyword evidence="4" id="KW-1185">Reference proteome</keyword>
<reference evidence="3" key="1">
    <citation type="journal article" date="2021" name="J Fungi (Basel)">
        <title>Virulence traits and population genomics of the black yeast Aureobasidium melanogenum.</title>
        <authorList>
            <person name="Cernosa A."/>
            <person name="Sun X."/>
            <person name="Gostincar C."/>
            <person name="Fang C."/>
            <person name="Gunde-Cimerman N."/>
            <person name="Song Z."/>
        </authorList>
    </citation>
    <scope>NUCLEOTIDE SEQUENCE</scope>
    <source>
        <strain evidence="3">EXF-9298</strain>
    </source>
</reference>
<accession>A0A9P8FZG0</accession>
<feature type="compositionally biased region" description="Low complexity" evidence="1">
    <location>
        <begin position="130"/>
        <end position="164"/>
    </location>
</feature>
<feature type="signal peptide" evidence="2">
    <location>
        <begin position="1"/>
        <end position="18"/>
    </location>
</feature>
<dbReference type="EMBL" id="JAHFXS010000250">
    <property type="protein sequence ID" value="KAG9987134.1"/>
    <property type="molecule type" value="Genomic_DNA"/>
</dbReference>
<feature type="chain" id="PRO_5040469236" description="Apple domain-containing protein" evidence="2">
    <location>
        <begin position="19"/>
        <end position="586"/>
    </location>
</feature>
<dbReference type="AlphaFoldDB" id="A0A9P8FZG0"/>
<sequence length="586" mass="58360">MAAKFAVSLMALLGAVSAQTGYTNSSSIATPSSTSASASASASSTSVAGVTYLIQPDTSYQGTVLNLARRRQADNSIQNCLNTCSADVSCAGTAYVSDTSTCTYYSAVDQATKADTPGTDFALVQHRDGASSSANSTTSATGSASRPGVSGSSNSTGSATGSSSRPAGITGAGNSTSSRPTGSASRTSSGVSSTTSGAAVSTPSTILTIDGVLFLIEINISRSGITIDFAILAKRAAATLDECLQTCAANSNCAGTEYDNGMCTFFTSIDESSTTVTQGSTFATVISRAGQTGSGAGTNSTNSTTPAAPSNVTAESFICPKLNGGVLLSNLEVTFSVSCGEFLIGTTFDLLSTIETKRQAIENGLPQTLSNCVDLCSLSAECVGTTFSEATGCSYYSDVSYATPMDGFDSATKVQDNSGNGAGEVVTTTTTVLGGQTVTATVTVGGATTTQYVGAASTATVFTTVVTTVTSYAGGATAYPSGATVTEISPVSTITFNPSVSTITLPQNYAAQTVTITQGAGAAAPTVTESVTVTVDQNGNVIGSSTADAAAGAANGVGSYPTVTVHDLYCPTSTAGSVVFTTVYVR</sequence>
<dbReference type="Proteomes" id="UP000729357">
    <property type="component" value="Unassembled WGS sequence"/>
</dbReference>
<gene>
    <name evidence="3" type="ORF">KCU98_g3560</name>
</gene>
<feature type="non-terminal residue" evidence="3">
    <location>
        <position position="586"/>
    </location>
</feature>
<keyword evidence="2" id="KW-0732">Signal</keyword>
<feature type="region of interest" description="Disordered" evidence="1">
    <location>
        <begin position="127"/>
        <end position="199"/>
    </location>
</feature>
<organism evidence="3 4">
    <name type="scientific">Aureobasidium melanogenum</name>
    <name type="common">Aureobasidium pullulans var. melanogenum</name>
    <dbReference type="NCBI Taxonomy" id="46634"/>
    <lineage>
        <taxon>Eukaryota</taxon>
        <taxon>Fungi</taxon>
        <taxon>Dikarya</taxon>
        <taxon>Ascomycota</taxon>
        <taxon>Pezizomycotina</taxon>
        <taxon>Dothideomycetes</taxon>
        <taxon>Dothideomycetidae</taxon>
        <taxon>Dothideales</taxon>
        <taxon>Saccotheciaceae</taxon>
        <taxon>Aureobasidium</taxon>
    </lineage>
</organism>
<feature type="compositionally biased region" description="Low complexity" evidence="1">
    <location>
        <begin position="181"/>
        <end position="199"/>
    </location>
</feature>
<evidence type="ECO:0008006" key="5">
    <source>
        <dbReference type="Google" id="ProtNLM"/>
    </source>
</evidence>